<name>A0A183UY37_TOXCA</name>
<keyword evidence="2" id="KW-1185">Reference proteome</keyword>
<evidence type="ECO:0000313" key="2">
    <source>
        <dbReference type="Proteomes" id="UP000050794"/>
    </source>
</evidence>
<dbReference type="AlphaFoldDB" id="A0A183UY37"/>
<accession>A0A183UY37</accession>
<dbReference type="Proteomes" id="UP000050794">
    <property type="component" value="Unassembled WGS sequence"/>
</dbReference>
<sequence length="67" mass="7325">MLQSESGHLEGWNRSHVLLDVGVGIAAELPDGKLEAKASFCSMPKLHIIDDDAQSVAHDFMIHLTNK</sequence>
<gene>
    <name evidence="1" type="ORF">TCNE_LOCUS13407</name>
</gene>
<dbReference type="WBParaSite" id="TCNE_0001340701-mRNA-1">
    <property type="protein sequence ID" value="TCNE_0001340701-mRNA-1"/>
    <property type="gene ID" value="TCNE_0001340701"/>
</dbReference>
<proteinExistence type="predicted"/>
<organism evidence="2 3">
    <name type="scientific">Toxocara canis</name>
    <name type="common">Canine roundworm</name>
    <dbReference type="NCBI Taxonomy" id="6265"/>
    <lineage>
        <taxon>Eukaryota</taxon>
        <taxon>Metazoa</taxon>
        <taxon>Ecdysozoa</taxon>
        <taxon>Nematoda</taxon>
        <taxon>Chromadorea</taxon>
        <taxon>Rhabditida</taxon>
        <taxon>Spirurina</taxon>
        <taxon>Ascaridomorpha</taxon>
        <taxon>Ascaridoidea</taxon>
        <taxon>Toxocaridae</taxon>
        <taxon>Toxocara</taxon>
    </lineage>
</organism>
<evidence type="ECO:0000313" key="3">
    <source>
        <dbReference type="WBParaSite" id="TCNE_0001340701-mRNA-1"/>
    </source>
</evidence>
<reference evidence="1 2" key="2">
    <citation type="submission" date="2018-11" db="EMBL/GenBank/DDBJ databases">
        <authorList>
            <consortium name="Pathogen Informatics"/>
        </authorList>
    </citation>
    <scope>NUCLEOTIDE SEQUENCE [LARGE SCALE GENOMIC DNA]</scope>
</reference>
<reference evidence="3" key="1">
    <citation type="submission" date="2016-06" db="UniProtKB">
        <authorList>
            <consortium name="WormBaseParasite"/>
        </authorList>
    </citation>
    <scope>IDENTIFICATION</scope>
</reference>
<protein>
    <submittedName>
        <fullName evidence="3">Methyltransf_2 domain-containing protein</fullName>
    </submittedName>
</protein>
<dbReference type="EMBL" id="UYWY01021705">
    <property type="protein sequence ID" value="VDM44728.1"/>
    <property type="molecule type" value="Genomic_DNA"/>
</dbReference>
<evidence type="ECO:0000313" key="1">
    <source>
        <dbReference type="EMBL" id="VDM44728.1"/>
    </source>
</evidence>